<evidence type="ECO:0000313" key="12">
    <source>
        <dbReference type="EMBL" id="ODP30480.1"/>
    </source>
</evidence>
<evidence type="ECO:0000313" key="13">
    <source>
        <dbReference type="Proteomes" id="UP000094578"/>
    </source>
</evidence>
<dbReference type="GO" id="GO:0003700">
    <property type="term" value="F:DNA-binding transcription factor activity"/>
    <property type="evidence" value="ECO:0007669"/>
    <property type="project" value="InterPro"/>
</dbReference>
<evidence type="ECO:0000256" key="5">
    <source>
        <dbReference type="ARBA" id="ARBA00023015"/>
    </source>
</evidence>
<dbReference type="AlphaFoldDB" id="A0A1E3LC09"/>
<dbReference type="CDD" id="cd17536">
    <property type="entry name" value="REC_YesN-like"/>
    <property type="match status" value="1"/>
</dbReference>
<feature type="domain" description="HTH araC/xylS-type" evidence="10">
    <location>
        <begin position="437"/>
        <end position="536"/>
    </location>
</feature>
<evidence type="ECO:0000256" key="7">
    <source>
        <dbReference type="ARBA" id="ARBA00023163"/>
    </source>
</evidence>
<dbReference type="GO" id="GO:0005737">
    <property type="term" value="C:cytoplasm"/>
    <property type="evidence" value="ECO:0007669"/>
    <property type="project" value="UniProtKB-SubCell"/>
</dbReference>
<comment type="caution">
    <text evidence="12">The sequence shown here is derived from an EMBL/GenBank/DDBJ whole genome shotgun (WGS) entry which is preliminary data.</text>
</comment>
<protein>
    <submittedName>
        <fullName evidence="12">Putative response regulatory protein</fullName>
    </submittedName>
</protein>
<evidence type="ECO:0000256" key="1">
    <source>
        <dbReference type="ARBA" id="ARBA00004496"/>
    </source>
</evidence>
<dbReference type="InterPro" id="IPR018062">
    <property type="entry name" value="HTH_AraC-typ_CS"/>
</dbReference>
<dbReference type="InterPro" id="IPR020449">
    <property type="entry name" value="Tscrpt_reg_AraC-type_HTH"/>
</dbReference>
<proteinExistence type="predicted"/>
<dbReference type="SMART" id="SM00448">
    <property type="entry name" value="REC"/>
    <property type="match status" value="1"/>
</dbReference>
<dbReference type="SUPFAM" id="SSF52172">
    <property type="entry name" value="CheY-like"/>
    <property type="match status" value="1"/>
</dbReference>
<feature type="compositionally biased region" description="Basic and acidic residues" evidence="9">
    <location>
        <begin position="532"/>
        <end position="545"/>
    </location>
</feature>
<organism evidence="12 13">
    <name type="scientific">Paenibacillus nuruki</name>
    <dbReference type="NCBI Taxonomy" id="1886670"/>
    <lineage>
        <taxon>Bacteria</taxon>
        <taxon>Bacillati</taxon>
        <taxon>Bacillota</taxon>
        <taxon>Bacilli</taxon>
        <taxon>Bacillales</taxon>
        <taxon>Paenibacillaceae</taxon>
        <taxon>Paenibacillus</taxon>
    </lineage>
</organism>
<dbReference type="InterPro" id="IPR011006">
    <property type="entry name" value="CheY-like_superfamily"/>
</dbReference>
<reference evidence="12 13" key="1">
    <citation type="submission" date="2016-08" db="EMBL/GenBank/DDBJ databases">
        <title>Genome sequencing of Paenibacillus sp. TI45-13ar, isolated from Korean traditional nuruk.</title>
        <authorList>
            <person name="Kim S.-J."/>
        </authorList>
    </citation>
    <scope>NUCLEOTIDE SEQUENCE [LARGE SCALE GENOMIC DNA]</scope>
    <source>
        <strain evidence="12 13">TI45-13ar</strain>
    </source>
</reference>
<dbReference type="InterPro" id="IPR018060">
    <property type="entry name" value="HTH_AraC"/>
</dbReference>
<evidence type="ECO:0000256" key="3">
    <source>
        <dbReference type="ARBA" id="ARBA00022553"/>
    </source>
</evidence>
<dbReference type="PROSITE" id="PS01124">
    <property type="entry name" value="HTH_ARAC_FAMILY_2"/>
    <property type="match status" value="1"/>
</dbReference>
<evidence type="ECO:0000256" key="2">
    <source>
        <dbReference type="ARBA" id="ARBA00022490"/>
    </source>
</evidence>
<name>A0A1E3LC09_9BACL</name>
<dbReference type="InterPro" id="IPR041522">
    <property type="entry name" value="CdaR_GGDEF"/>
</dbReference>
<dbReference type="SMART" id="SM00342">
    <property type="entry name" value="HTH_ARAC"/>
    <property type="match status" value="1"/>
</dbReference>
<keyword evidence="4" id="KW-0902">Two-component regulatory system</keyword>
<dbReference type="RefSeq" id="WP_069325685.1">
    <property type="nucleotide sequence ID" value="NZ_MDER01000002.1"/>
</dbReference>
<dbReference type="Pfam" id="PF17853">
    <property type="entry name" value="GGDEF_2"/>
    <property type="match status" value="1"/>
</dbReference>
<dbReference type="Pfam" id="PF00072">
    <property type="entry name" value="Response_reg"/>
    <property type="match status" value="1"/>
</dbReference>
<evidence type="ECO:0000256" key="9">
    <source>
        <dbReference type="SAM" id="MobiDB-lite"/>
    </source>
</evidence>
<dbReference type="PATRIC" id="fig|1886670.3.peg.202"/>
<evidence type="ECO:0000259" key="10">
    <source>
        <dbReference type="PROSITE" id="PS01124"/>
    </source>
</evidence>
<dbReference type="InterPro" id="IPR001789">
    <property type="entry name" value="Sig_transdc_resp-reg_receiver"/>
</dbReference>
<keyword evidence="13" id="KW-1185">Reference proteome</keyword>
<comment type="subcellular location">
    <subcellularLocation>
        <location evidence="1">Cytoplasm</location>
    </subcellularLocation>
</comment>
<dbReference type="SUPFAM" id="SSF46689">
    <property type="entry name" value="Homeodomain-like"/>
    <property type="match status" value="2"/>
</dbReference>
<dbReference type="PROSITE" id="PS50110">
    <property type="entry name" value="RESPONSE_REGULATORY"/>
    <property type="match status" value="1"/>
</dbReference>
<dbReference type="Gene3D" id="1.10.10.60">
    <property type="entry name" value="Homeodomain-like"/>
    <property type="match status" value="2"/>
</dbReference>
<dbReference type="Gene3D" id="3.40.50.2300">
    <property type="match status" value="1"/>
</dbReference>
<keyword evidence="6" id="KW-0238">DNA-binding</keyword>
<feature type="region of interest" description="Disordered" evidence="9">
    <location>
        <begin position="523"/>
        <end position="545"/>
    </location>
</feature>
<keyword evidence="7" id="KW-0804">Transcription</keyword>
<feature type="domain" description="Response regulatory" evidence="11">
    <location>
        <begin position="3"/>
        <end position="120"/>
    </location>
</feature>
<evidence type="ECO:0000259" key="11">
    <source>
        <dbReference type="PROSITE" id="PS50110"/>
    </source>
</evidence>
<keyword evidence="5" id="KW-0805">Transcription regulation</keyword>
<keyword evidence="2" id="KW-0963">Cytoplasm</keyword>
<dbReference type="PRINTS" id="PR00032">
    <property type="entry name" value="HTHARAC"/>
</dbReference>
<sequence length="545" mass="62948">MYKVMLVDDEVIIREGLKTRIDWATHGFEWAGDYANGLEAQAAIVADPPDLIISDICMPFVDGLELAEFVHDHYPDIKMILLTGFDEFEYARRAIRLKVSDFILKPITAKEIRTLLQQIKLEMDDQRQLHNNIDLLHDQWSQSLPLLKERFWDKVLTTGVDHEEWEQHRIQFALPPLASPYYMAVIEPDIDHTIEYATSPSLQHVLQLDQQLSSVLPTILPATFVFASCIYSSRCVYLFASTAVDQESASTMSAQIEAVFQQLYALDHPDITISFTTGVGTGCSDLLDIPQQYQQAIQALDYRFLLGTGTLLSFSDIQPSVLSSTSFTDWEKDIVAQLSNNHLLEAQRASQHMAQQMILQRTTPTECRSQFRQVATRIQDWLSHLGLESVWNDWIQQSQWLTAPTLEQMLQQWNDALYATFTLLNEQTQIHSQQHIQKAIYYIEQHYAEAHLSLQEICSHVLMSTSSFSQAFKQHTELTYVEYLTRVRMDKAKELLRLTEYKFYQIAEKVGYTDPNYFSSSFKKHTGTTPKQYREQHRQVKELSP</sequence>
<evidence type="ECO:0000256" key="6">
    <source>
        <dbReference type="ARBA" id="ARBA00023125"/>
    </source>
</evidence>
<feature type="modified residue" description="4-aspartylphosphate" evidence="8">
    <location>
        <position position="55"/>
    </location>
</feature>
<keyword evidence="3 8" id="KW-0597">Phosphoprotein</keyword>
<dbReference type="STRING" id="1886670.PTI45_00201"/>
<dbReference type="GO" id="GO:0000160">
    <property type="term" value="P:phosphorelay signal transduction system"/>
    <property type="evidence" value="ECO:0007669"/>
    <property type="project" value="UniProtKB-KW"/>
</dbReference>
<dbReference type="GO" id="GO:0043565">
    <property type="term" value="F:sequence-specific DNA binding"/>
    <property type="evidence" value="ECO:0007669"/>
    <property type="project" value="InterPro"/>
</dbReference>
<dbReference type="EMBL" id="MDER01000002">
    <property type="protein sequence ID" value="ODP30480.1"/>
    <property type="molecule type" value="Genomic_DNA"/>
</dbReference>
<dbReference type="PANTHER" id="PTHR42713:SF3">
    <property type="entry name" value="TRANSCRIPTIONAL REGULATORY PROTEIN HPTR"/>
    <property type="match status" value="1"/>
</dbReference>
<dbReference type="PROSITE" id="PS00041">
    <property type="entry name" value="HTH_ARAC_FAMILY_1"/>
    <property type="match status" value="1"/>
</dbReference>
<dbReference type="Proteomes" id="UP000094578">
    <property type="component" value="Unassembled WGS sequence"/>
</dbReference>
<dbReference type="PANTHER" id="PTHR42713">
    <property type="entry name" value="HISTIDINE KINASE-RELATED"/>
    <property type="match status" value="1"/>
</dbReference>
<dbReference type="Pfam" id="PF12833">
    <property type="entry name" value="HTH_18"/>
    <property type="match status" value="1"/>
</dbReference>
<gene>
    <name evidence="12" type="ORF">PTI45_00201</name>
</gene>
<dbReference type="InterPro" id="IPR009057">
    <property type="entry name" value="Homeodomain-like_sf"/>
</dbReference>
<dbReference type="InterPro" id="IPR051552">
    <property type="entry name" value="HptR"/>
</dbReference>
<evidence type="ECO:0000256" key="4">
    <source>
        <dbReference type="ARBA" id="ARBA00023012"/>
    </source>
</evidence>
<evidence type="ECO:0000256" key="8">
    <source>
        <dbReference type="PROSITE-ProRule" id="PRU00169"/>
    </source>
</evidence>
<accession>A0A1E3LC09</accession>